<dbReference type="KEGG" id="cvn:111100949"/>
<sequence length="91" mass="10398">MSSIEKFTVSDTLKAQGLHFIQVHSNTSKPSVEYNYETIHSLSIYGCELGRTTKEGLRSWNMTVQNWLAAYCHHRLPHSLTAYRCGSGEEY</sequence>
<gene>
    <name evidence="2" type="primary">LOC111100949</name>
</gene>
<dbReference type="GeneID" id="111100949"/>
<name>A0A8B8ACG7_CRAVI</name>
<evidence type="ECO:0000313" key="2">
    <source>
        <dbReference type="RefSeq" id="XP_022288845.1"/>
    </source>
</evidence>
<accession>A0A8B8ACG7</accession>
<protein>
    <submittedName>
        <fullName evidence="2">Lysophospholipid acyltransferase 7-like</fullName>
    </submittedName>
</protein>
<dbReference type="RefSeq" id="XP_022288845.1">
    <property type="nucleotide sequence ID" value="XM_022433137.1"/>
</dbReference>
<evidence type="ECO:0000313" key="1">
    <source>
        <dbReference type="Proteomes" id="UP000694844"/>
    </source>
</evidence>
<dbReference type="AlphaFoldDB" id="A0A8B8ACG7"/>
<keyword evidence="1" id="KW-1185">Reference proteome</keyword>
<dbReference type="Proteomes" id="UP000694844">
    <property type="component" value="Chromosome 6"/>
</dbReference>
<dbReference type="OrthoDB" id="7663182at2759"/>
<reference evidence="2" key="1">
    <citation type="submission" date="2025-08" db="UniProtKB">
        <authorList>
            <consortium name="RefSeq"/>
        </authorList>
    </citation>
    <scope>IDENTIFICATION</scope>
    <source>
        <tissue evidence="2">Whole sample</tissue>
    </source>
</reference>
<proteinExistence type="predicted"/>
<organism evidence="1 2">
    <name type="scientific">Crassostrea virginica</name>
    <name type="common">Eastern oyster</name>
    <dbReference type="NCBI Taxonomy" id="6565"/>
    <lineage>
        <taxon>Eukaryota</taxon>
        <taxon>Metazoa</taxon>
        <taxon>Spiralia</taxon>
        <taxon>Lophotrochozoa</taxon>
        <taxon>Mollusca</taxon>
        <taxon>Bivalvia</taxon>
        <taxon>Autobranchia</taxon>
        <taxon>Pteriomorphia</taxon>
        <taxon>Ostreida</taxon>
        <taxon>Ostreoidea</taxon>
        <taxon>Ostreidae</taxon>
        <taxon>Crassostrea</taxon>
    </lineage>
</organism>